<reference evidence="10" key="1">
    <citation type="submission" date="2021-01" db="EMBL/GenBank/DDBJ databases">
        <authorList>
            <person name="Zahm M."/>
            <person name="Roques C."/>
            <person name="Cabau C."/>
            <person name="Klopp C."/>
            <person name="Donnadieu C."/>
            <person name="Jouanno E."/>
            <person name="Lampietro C."/>
            <person name="Louis A."/>
            <person name="Herpin A."/>
            <person name="Echchiki A."/>
            <person name="Berthelot C."/>
            <person name="Parey E."/>
            <person name="Roest-Crollius H."/>
            <person name="Braasch I."/>
            <person name="Postlethwait J."/>
            <person name="Bobe J."/>
            <person name="Montfort J."/>
            <person name="Bouchez O."/>
            <person name="Begum T."/>
            <person name="Mejri S."/>
            <person name="Adams A."/>
            <person name="Chen W.-J."/>
            <person name="Guiguen Y."/>
        </authorList>
    </citation>
    <scope>NUCLEOTIDE SEQUENCE</scope>
    <source>
        <strain evidence="10">YG-15Mar2019-1</strain>
        <tissue evidence="10">Brain</tissue>
    </source>
</reference>
<evidence type="ECO:0000256" key="6">
    <source>
        <dbReference type="PROSITE-ProRule" id="PRU00023"/>
    </source>
</evidence>
<dbReference type="Pfam" id="PF21533">
    <property type="entry name" value="EHMT1-2_CRR"/>
    <property type="match status" value="1"/>
</dbReference>
<feature type="compositionally biased region" description="Polar residues" evidence="7">
    <location>
        <begin position="1212"/>
        <end position="1223"/>
    </location>
</feature>
<dbReference type="OrthoDB" id="5792673at2759"/>
<gene>
    <name evidence="10" type="ORF">MATL_G00056510</name>
</gene>
<feature type="region of interest" description="Disordered" evidence="7">
    <location>
        <begin position="93"/>
        <end position="121"/>
    </location>
</feature>
<dbReference type="PRINTS" id="PR01415">
    <property type="entry name" value="ANKYRIN"/>
</dbReference>
<sequence>MLELVPLHFLYFLFHDTGTPSMSGISADASAEMSVCGRGQSSPLTRRMSCQPHAEGLRAPQRGRVAGLKPGQVRSGALGAGLARCIVGGKKPMKTKVMKDPPKPREAGGGEEGAEGGVGLSGREAELHRTCERLEAGKAPPSPAPQVTAGGAGKQGEQGEGAGSSEIGAAERDARHASDTGSGQGEVTTPPRTSGSPADPSLVGRVAETRPQSAPAQTQYPSRAEPETKIGRTQSSPPPSTPQRARKTMARPASGQRVPQVPGQTAPQKPLITEQRETEGEREGDESSPGPTPPSQTQPSESPSPSPATPTPLSRSQTATRKKKRKMGMYSLVPRKRSKVPKQRSLLDMFKNLSQPATTTQEESQQVNGERVQNECEGAGEDPEKEGERPGTGSETGDTAPREGSRAADPTPQGKLREEQGPEEEESGEEEEDEEEGHSSDLSSESGLKKQPQKKEQSDIPEGGPSRKHKRKTKSETEGLSAVSLPLGGEVPSQADSSNQYTELPLASLDLKAQEELFSAQHSGVSGGGGASEADALLDPPLCSCRMETPKIREILTLADRKCMATESVDGQLTRCQNGVVKQEMMRPSSAVPLLVLCEVHRAGMVQHQIGGPSLRPPETSGLSLYPCASQMGALIAGSPSKDALESILLALDAEKPKKLRFHPKQLYVSARQGELQKVLLMLVDGIDPNFRLESQRQRTPLHVAAMGGHREVCHILVQAGANLDMCDEDQRTPLMNACEGNHLETVKYLLSAGAVATHRDVDGFTCLHLAAKLGHSEIVQLLSNGLLDINCQDDGGWTPLIWATEYKHIDLVKMLLSRGADVNIRDKEENVGLHWAVFSGSVEVAQILLEARSDLQAVNVHGDSPLHVASREHRLDCVTLLLSRGADVNLRNREGETPLECCGHGSKVWAALLANKKLREAGGNHANLVEKILNRDISQGYEKTPISCVNGVDSEPCPDNYKYVPRNCLTCPVNIDRNITHLQYCTCKDDCASTSCMCGQLSLRCWYDKDGRLLREFCWEDPPLLFECNHACSCWRTCRNRVVQNGPRVRLQVFRTRNMGWGVRTLQNIPQGTFVCEYVGEIISDAEADIRENDSYLFNLDNKVGDVYCIDARFYGNISRFINHMCEPNLLPVQVFTSHQDLRFPHVAFFACRNISAGDELGFDYGDHFWEIKSKHFSCRCGSPKCRHTEAAIAQRQADSSPEGQQRALPDTSSSVTPSGPC</sequence>
<dbReference type="GO" id="GO:0002039">
    <property type="term" value="F:p53 binding"/>
    <property type="evidence" value="ECO:0007669"/>
    <property type="project" value="InterPro"/>
</dbReference>
<dbReference type="InterPro" id="IPR002110">
    <property type="entry name" value="Ankyrin_rpt"/>
</dbReference>
<dbReference type="PROSITE" id="PS50088">
    <property type="entry name" value="ANK_REPEAT"/>
    <property type="match status" value="6"/>
</dbReference>
<evidence type="ECO:0008006" key="12">
    <source>
        <dbReference type="Google" id="ProtNLM"/>
    </source>
</evidence>
<keyword evidence="3" id="KW-0808">Transferase</keyword>
<dbReference type="CDD" id="cd20905">
    <property type="entry name" value="EHMT_ZBD"/>
    <property type="match status" value="1"/>
</dbReference>
<dbReference type="Gene3D" id="1.25.40.20">
    <property type="entry name" value="Ankyrin repeat-containing domain"/>
    <property type="match status" value="3"/>
</dbReference>
<feature type="repeat" description="ANK" evidence="6">
    <location>
        <begin position="697"/>
        <end position="729"/>
    </location>
</feature>
<feature type="region of interest" description="Disordered" evidence="7">
    <location>
        <begin position="135"/>
        <end position="499"/>
    </location>
</feature>
<dbReference type="Proteomes" id="UP001046870">
    <property type="component" value="Chromosome 4"/>
</dbReference>
<keyword evidence="6" id="KW-0040">ANK repeat</keyword>
<dbReference type="Pfam" id="PF00856">
    <property type="entry name" value="SET"/>
    <property type="match status" value="1"/>
</dbReference>
<evidence type="ECO:0000256" key="7">
    <source>
        <dbReference type="SAM" id="MobiDB-lite"/>
    </source>
</evidence>
<dbReference type="InterPro" id="IPR047762">
    <property type="entry name" value="EHMT_CRR"/>
</dbReference>
<evidence type="ECO:0000256" key="4">
    <source>
        <dbReference type="ARBA" id="ARBA00022691"/>
    </source>
</evidence>
<protein>
    <recommendedName>
        <fullName evidence="12">Histone-lysine N-methyltransferase EHMT1</fullName>
    </recommendedName>
</protein>
<dbReference type="SMART" id="SM00468">
    <property type="entry name" value="PreSET"/>
    <property type="match status" value="1"/>
</dbReference>
<dbReference type="PROSITE" id="PS50297">
    <property type="entry name" value="ANK_REP_REGION"/>
    <property type="match status" value="5"/>
</dbReference>
<dbReference type="EMBL" id="JAFDVH010000004">
    <property type="protein sequence ID" value="KAG7480473.1"/>
    <property type="molecule type" value="Genomic_DNA"/>
</dbReference>
<feature type="repeat" description="ANK" evidence="6">
    <location>
        <begin position="862"/>
        <end position="894"/>
    </location>
</feature>
<dbReference type="SMART" id="SM00248">
    <property type="entry name" value="ANK"/>
    <property type="match status" value="6"/>
</dbReference>
<feature type="compositionally biased region" description="Acidic residues" evidence="7">
    <location>
        <begin position="421"/>
        <end position="436"/>
    </location>
</feature>
<keyword evidence="3" id="KW-0489">Methyltransferase</keyword>
<dbReference type="InterPro" id="IPR007728">
    <property type="entry name" value="Pre-SET_dom"/>
</dbReference>
<feature type="compositionally biased region" description="Polar residues" evidence="7">
    <location>
        <begin position="352"/>
        <end position="368"/>
    </location>
</feature>
<dbReference type="InterPro" id="IPR046341">
    <property type="entry name" value="SET_dom_sf"/>
</dbReference>
<comment type="subcellular location">
    <subcellularLocation>
        <location evidence="1">Chromosome</location>
    </subcellularLocation>
</comment>
<dbReference type="GO" id="GO:0000122">
    <property type="term" value="P:negative regulation of transcription by RNA polymerase II"/>
    <property type="evidence" value="ECO:0007669"/>
    <property type="project" value="TreeGrafter"/>
</dbReference>
<keyword evidence="11" id="KW-1185">Reference proteome</keyword>
<dbReference type="GO" id="GO:0008270">
    <property type="term" value="F:zinc ion binding"/>
    <property type="evidence" value="ECO:0007669"/>
    <property type="project" value="InterPro"/>
</dbReference>
<evidence type="ECO:0000256" key="2">
    <source>
        <dbReference type="ARBA" id="ARBA00022454"/>
    </source>
</evidence>
<dbReference type="SUPFAM" id="SSF48403">
    <property type="entry name" value="Ankyrin repeat"/>
    <property type="match status" value="1"/>
</dbReference>
<dbReference type="PROSITE" id="PS50867">
    <property type="entry name" value="PRE_SET"/>
    <property type="match status" value="1"/>
</dbReference>
<feature type="repeat" description="ANK" evidence="6">
    <location>
        <begin position="796"/>
        <end position="828"/>
    </location>
</feature>
<dbReference type="Pfam" id="PF05033">
    <property type="entry name" value="Pre-SET"/>
    <property type="match status" value="1"/>
</dbReference>
<dbReference type="FunFam" id="2.170.270.10:FF:000005">
    <property type="entry name" value="Euchromatic histone-lysine N-methyltransferase 2"/>
    <property type="match status" value="1"/>
</dbReference>
<keyword evidence="4" id="KW-0949">S-adenosyl-L-methionine</keyword>
<feature type="compositionally biased region" description="Basic and acidic residues" evidence="7">
    <location>
        <begin position="97"/>
        <end position="108"/>
    </location>
</feature>
<dbReference type="SUPFAM" id="SSF82199">
    <property type="entry name" value="SET domain"/>
    <property type="match status" value="1"/>
</dbReference>
<dbReference type="PANTHER" id="PTHR46307:SF2">
    <property type="entry name" value="HISTONE-LYSINE N-METHYLTRANSFERASE EHMT1"/>
    <property type="match status" value="1"/>
</dbReference>
<comment type="caution">
    <text evidence="10">The sequence shown here is derived from an EMBL/GenBank/DDBJ whole genome shotgun (WGS) entry which is preliminary data.</text>
</comment>
<feature type="region of interest" description="Disordered" evidence="7">
    <location>
        <begin position="1193"/>
        <end position="1223"/>
    </location>
</feature>
<feature type="repeat" description="ANK" evidence="6">
    <location>
        <begin position="829"/>
        <end position="861"/>
    </location>
</feature>
<evidence type="ECO:0000256" key="1">
    <source>
        <dbReference type="ARBA" id="ARBA00004286"/>
    </source>
</evidence>
<organism evidence="10 11">
    <name type="scientific">Megalops atlanticus</name>
    <name type="common">Tarpon</name>
    <name type="synonym">Clupea gigantea</name>
    <dbReference type="NCBI Taxonomy" id="7932"/>
    <lineage>
        <taxon>Eukaryota</taxon>
        <taxon>Metazoa</taxon>
        <taxon>Chordata</taxon>
        <taxon>Craniata</taxon>
        <taxon>Vertebrata</taxon>
        <taxon>Euteleostomi</taxon>
        <taxon>Actinopterygii</taxon>
        <taxon>Neopterygii</taxon>
        <taxon>Teleostei</taxon>
        <taxon>Elopiformes</taxon>
        <taxon>Megalopidae</taxon>
        <taxon>Megalops</taxon>
    </lineage>
</organism>
<evidence type="ECO:0000259" key="8">
    <source>
        <dbReference type="PROSITE" id="PS50280"/>
    </source>
</evidence>
<dbReference type="InterPro" id="IPR043550">
    <property type="entry name" value="EHMT1/EHMT2"/>
</dbReference>
<dbReference type="Pfam" id="PF12796">
    <property type="entry name" value="Ank_2"/>
    <property type="match status" value="3"/>
</dbReference>
<feature type="compositionally biased region" description="Basic and acidic residues" evidence="7">
    <location>
        <begin position="169"/>
        <end position="178"/>
    </location>
</feature>
<feature type="compositionally biased region" description="Polar residues" evidence="7">
    <location>
        <begin position="179"/>
        <end position="196"/>
    </location>
</feature>
<proteinExistence type="predicted"/>
<feature type="repeat" description="ANK" evidence="6">
    <location>
        <begin position="730"/>
        <end position="762"/>
    </location>
</feature>
<dbReference type="GO" id="GO:0000785">
    <property type="term" value="C:chromatin"/>
    <property type="evidence" value="ECO:0007669"/>
    <property type="project" value="TreeGrafter"/>
</dbReference>
<keyword evidence="2" id="KW-0158">Chromosome</keyword>
<evidence type="ECO:0000256" key="3">
    <source>
        <dbReference type="ARBA" id="ARBA00022603"/>
    </source>
</evidence>
<dbReference type="GO" id="GO:0046974">
    <property type="term" value="F:histone H3K9 methyltransferase activity"/>
    <property type="evidence" value="ECO:0007669"/>
    <property type="project" value="TreeGrafter"/>
</dbReference>
<evidence type="ECO:0000256" key="5">
    <source>
        <dbReference type="ARBA" id="ARBA00022853"/>
    </source>
</evidence>
<feature type="compositionally biased region" description="Gly residues" evidence="7">
    <location>
        <begin position="150"/>
        <end position="162"/>
    </location>
</feature>
<feature type="domain" description="Pre-SET" evidence="9">
    <location>
        <begin position="984"/>
        <end position="1047"/>
    </location>
</feature>
<dbReference type="GO" id="GO:0032259">
    <property type="term" value="P:methylation"/>
    <property type="evidence" value="ECO:0007669"/>
    <property type="project" value="UniProtKB-KW"/>
</dbReference>
<feature type="compositionally biased region" description="Polar residues" evidence="7">
    <location>
        <begin position="210"/>
        <end position="221"/>
    </location>
</feature>
<feature type="repeat" description="ANK" evidence="6">
    <location>
        <begin position="763"/>
        <end position="795"/>
    </location>
</feature>
<dbReference type="SMART" id="SM00317">
    <property type="entry name" value="SET"/>
    <property type="match status" value="1"/>
</dbReference>
<dbReference type="GO" id="GO:0005634">
    <property type="term" value="C:nucleus"/>
    <property type="evidence" value="ECO:0007669"/>
    <property type="project" value="InterPro"/>
</dbReference>
<accession>A0A9D3QAP6</accession>
<dbReference type="InterPro" id="IPR001214">
    <property type="entry name" value="SET_dom"/>
</dbReference>
<dbReference type="PROSITE" id="PS50280">
    <property type="entry name" value="SET"/>
    <property type="match status" value="1"/>
</dbReference>
<feature type="compositionally biased region" description="Pro residues" evidence="7">
    <location>
        <begin position="290"/>
        <end position="310"/>
    </location>
</feature>
<dbReference type="InterPro" id="IPR036770">
    <property type="entry name" value="Ankyrin_rpt-contain_sf"/>
</dbReference>
<evidence type="ECO:0000313" key="10">
    <source>
        <dbReference type="EMBL" id="KAG7480473.1"/>
    </source>
</evidence>
<dbReference type="Gene3D" id="2.170.270.10">
    <property type="entry name" value="SET domain"/>
    <property type="match status" value="1"/>
</dbReference>
<evidence type="ECO:0000259" key="9">
    <source>
        <dbReference type="PROSITE" id="PS50867"/>
    </source>
</evidence>
<keyword evidence="5" id="KW-0156">Chromatin regulator</keyword>
<evidence type="ECO:0000313" key="11">
    <source>
        <dbReference type="Proteomes" id="UP001046870"/>
    </source>
</evidence>
<feature type="domain" description="SET" evidence="8">
    <location>
        <begin position="1050"/>
        <end position="1167"/>
    </location>
</feature>
<dbReference type="AlphaFoldDB" id="A0A9D3QAP6"/>
<name>A0A9D3QAP6_MEGAT</name>
<dbReference type="PANTHER" id="PTHR46307">
    <property type="entry name" value="G9A, ISOFORM B"/>
    <property type="match status" value="1"/>
</dbReference>